<dbReference type="Proteomes" id="UP000249057">
    <property type="component" value="Unassembled WGS sequence"/>
</dbReference>
<organism evidence="1 2">
    <name type="scientific">Aspergillus brunneoviolaceus CBS 621.78</name>
    <dbReference type="NCBI Taxonomy" id="1450534"/>
    <lineage>
        <taxon>Eukaryota</taxon>
        <taxon>Fungi</taxon>
        <taxon>Dikarya</taxon>
        <taxon>Ascomycota</taxon>
        <taxon>Pezizomycotina</taxon>
        <taxon>Eurotiomycetes</taxon>
        <taxon>Eurotiomycetidae</taxon>
        <taxon>Eurotiales</taxon>
        <taxon>Aspergillaceae</taxon>
        <taxon>Aspergillus</taxon>
        <taxon>Aspergillus subgen. Circumdati</taxon>
    </lineage>
</organism>
<name>A0ACD1GEP4_9EURO</name>
<evidence type="ECO:0000313" key="1">
    <source>
        <dbReference type="EMBL" id="RAH47687.1"/>
    </source>
</evidence>
<keyword evidence="2" id="KW-1185">Reference proteome</keyword>
<proteinExistence type="predicted"/>
<protein>
    <submittedName>
        <fullName evidence="1">Uncharacterized protein</fullName>
    </submittedName>
</protein>
<dbReference type="EMBL" id="KZ825328">
    <property type="protein sequence ID" value="RAH47687.1"/>
    <property type="molecule type" value="Genomic_DNA"/>
</dbReference>
<accession>A0ACD1GEP4</accession>
<sequence length="237" mass="26383">MKVGPQARSEAETVGVCESPHTTAREAHLGIYMLYNNNSNNNTRESQLQGKLDLTASRLYHAITAEQAWHAPKHAVSCRPTSKKATWHPGPAVGLACDEARQLATFGRPNFRCPNFRRTIPSRHNQWESKRKRLLERTASFRCVEKLILRKLPDGQKNLVFGYYCIGSGDKMNASQVNLLGKEARPTITCIVDKQENSAQASTVPVHSYTTETEISLRVQVADFLGLDGGSKKHISP</sequence>
<reference evidence="1" key="1">
    <citation type="submission" date="2018-02" db="EMBL/GenBank/DDBJ databases">
        <title>The genomes of Aspergillus section Nigri reveals drivers in fungal speciation.</title>
        <authorList>
            <consortium name="DOE Joint Genome Institute"/>
            <person name="Vesth T.C."/>
            <person name="Nybo J."/>
            <person name="Theobald S."/>
            <person name="Brandl J."/>
            <person name="Frisvad J.C."/>
            <person name="Nielsen K.F."/>
            <person name="Lyhne E.K."/>
            <person name="Kogle M.E."/>
            <person name="Kuo A."/>
            <person name="Riley R."/>
            <person name="Clum A."/>
            <person name="Nolan M."/>
            <person name="Lipzen A."/>
            <person name="Salamov A."/>
            <person name="Henrissat B."/>
            <person name="Wiebenga A."/>
            <person name="De vries R.P."/>
            <person name="Grigoriev I.V."/>
            <person name="Mortensen U.H."/>
            <person name="Andersen M.R."/>
            <person name="Baker S.E."/>
        </authorList>
    </citation>
    <scope>NUCLEOTIDE SEQUENCE</scope>
    <source>
        <strain evidence="1">CBS 621.78</strain>
    </source>
</reference>
<evidence type="ECO:0000313" key="2">
    <source>
        <dbReference type="Proteomes" id="UP000249057"/>
    </source>
</evidence>
<gene>
    <name evidence="1" type="ORF">BO95DRAFT_461757</name>
</gene>